<evidence type="ECO:0000256" key="4">
    <source>
        <dbReference type="ARBA" id="ARBA00022801"/>
    </source>
</evidence>
<dbReference type="PANTHER" id="PTHR47926:SF469">
    <property type="entry name" value="DYW DOMAIN-CONTAINING PROTEIN"/>
    <property type="match status" value="1"/>
</dbReference>
<evidence type="ECO:0000256" key="1">
    <source>
        <dbReference type="ARBA" id="ARBA00007469"/>
    </source>
</evidence>
<dbReference type="InterPro" id="IPR033697">
    <property type="entry name" value="Ribonuclease_T2_eukaryotic"/>
</dbReference>
<keyword evidence="2" id="KW-0540">Nuclease</keyword>
<evidence type="ECO:0000256" key="12">
    <source>
        <dbReference type="PROSITE-ProRule" id="PRU00708"/>
    </source>
</evidence>
<feature type="repeat" description="PPR" evidence="12">
    <location>
        <begin position="362"/>
        <end position="396"/>
    </location>
</feature>
<evidence type="ECO:0000259" key="14">
    <source>
        <dbReference type="PROSITE" id="PS51519"/>
    </source>
</evidence>
<evidence type="ECO:0000313" key="15">
    <source>
        <dbReference type="EMBL" id="KAF9626178.1"/>
    </source>
</evidence>
<dbReference type="GO" id="GO:0008270">
    <property type="term" value="F:zinc ion binding"/>
    <property type="evidence" value="ECO:0007669"/>
    <property type="project" value="InterPro"/>
</dbReference>
<dbReference type="Pfam" id="PF00445">
    <property type="entry name" value="Ribonuclease_T2"/>
    <property type="match status" value="1"/>
</dbReference>
<dbReference type="Gene3D" id="3.90.730.10">
    <property type="entry name" value="Ribonuclease T2-like"/>
    <property type="match status" value="1"/>
</dbReference>
<dbReference type="CDD" id="cd01061">
    <property type="entry name" value="RNase_T2_euk"/>
    <property type="match status" value="1"/>
</dbReference>
<evidence type="ECO:0000256" key="11">
    <source>
        <dbReference type="PIRSR" id="PIRSR633697-1"/>
    </source>
</evidence>
<feature type="domain" description="RWP-RK" evidence="14">
    <location>
        <begin position="131"/>
        <end position="216"/>
    </location>
</feature>
<keyword evidence="8" id="KW-0804">Transcription</keyword>
<evidence type="ECO:0000256" key="5">
    <source>
        <dbReference type="ARBA" id="ARBA00023015"/>
    </source>
</evidence>
<dbReference type="InterPro" id="IPR002885">
    <property type="entry name" value="PPR_rpt"/>
</dbReference>
<dbReference type="InterPro" id="IPR018188">
    <property type="entry name" value="RNase_T2_His_AS_1"/>
</dbReference>
<dbReference type="InterPro" id="IPR001568">
    <property type="entry name" value="RNase_T2-like"/>
</dbReference>
<dbReference type="Pfam" id="PF13041">
    <property type="entry name" value="PPR_2"/>
    <property type="match status" value="2"/>
</dbReference>
<dbReference type="InterPro" id="IPR011990">
    <property type="entry name" value="TPR-like_helical_dom_sf"/>
</dbReference>
<dbReference type="NCBIfam" id="TIGR00756">
    <property type="entry name" value="PPR"/>
    <property type="match status" value="3"/>
</dbReference>
<keyword evidence="4" id="KW-0378">Hydrolase</keyword>
<proteinExistence type="inferred from homology"/>
<dbReference type="FunFam" id="1.25.40.10:FF:000454">
    <property type="entry name" value="Pentatricopeptide repeat-containing protein At3g47530"/>
    <property type="match status" value="1"/>
</dbReference>
<dbReference type="Pfam" id="PF14432">
    <property type="entry name" value="DYW_deaminase"/>
    <property type="match status" value="1"/>
</dbReference>
<keyword evidence="16" id="KW-1185">Reference proteome</keyword>
<dbReference type="GO" id="GO:0016787">
    <property type="term" value="F:hydrolase activity"/>
    <property type="evidence" value="ECO:0007669"/>
    <property type="project" value="UniProtKB-KW"/>
</dbReference>
<evidence type="ECO:0000256" key="10">
    <source>
        <dbReference type="ARBA" id="ARBA00023242"/>
    </source>
</evidence>
<dbReference type="PROSITE" id="PS51375">
    <property type="entry name" value="PPR"/>
    <property type="match status" value="2"/>
</dbReference>
<dbReference type="InterPro" id="IPR033130">
    <property type="entry name" value="RNase_T2_His_AS_2"/>
</dbReference>
<feature type="active site" evidence="11">
    <location>
        <position position="849"/>
    </location>
</feature>
<dbReference type="Gene3D" id="1.25.40.10">
    <property type="entry name" value="Tetratricopeptide repeat domain"/>
    <property type="match status" value="2"/>
</dbReference>
<evidence type="ECO:0000256" key="6">
    <source>
        <dbReference type="ARBA" id="ARBA00023125"/>
    </source>
</evidence>
<dbReference type="InterPro" id="IPR046960">
    <property type="entry name" value="PPR_At4g14850-like_plant"/>
</dbReference>
<keyword evidence="10" id="KW-0539">Nucleus</keyword>
<dbReference type="InterPro" id="IPR032867">
    <property type="entry name" value="DYW_dom"/>
</dbReference>
<dbReference type="Proteomes" id="UP000631114">
    <property type="component" value="Unassembled WGS sequence"/>
</dbReference>
<keyword evidence="7" id="KW-1015">Disulfide bond</keyword>
<dbReference type="FunFam" id="1.25.40.10:FF:000073">
    <property type="entry name" value="Pentatricopeptide repeat-containing protein chloroplastic"/>
    <property type="match status" value="1"/>
</dbReference>
<feature type="repeat" description="PPR" evidence="12">
    <location>
        <begin position="465"/>
        <end position="499"/>
    </location>
</feature>
<evidence type="ECO:0000256" key="8">
    <source>
        <dbReference type="ARBA" id="ARBA00023163"/>
    </source>
</evidence>
<evidence type="ECO:0000313" key="16">
    <source>
        <dbReference type="Proteomes" id="UP000631114"/>
    </source>
</evidence>
<keyword evidence="9" id="KW-0456">Lyase</keyword>
<evidence type="ECO:0000256" key="2">
    <source>
        <dbReference type="ARBA" id="ARBA00022722"/>
    </source>
</evidence>
<dbReference type="AlphaFoldDB" id="A0A835IZ85"/>
<dbReference type="FunFam" id="3.90.730.10:FF:000003">
    <property type="entry name" value="Ribonuclease 3"/>
    <property type="match status" value="1"/>
</dbReference>
<dbReference type="InterPro" id="IPR036430">
    <property type="entry name" value="RNase_T2-like_sf"/>
</dbReference>
<gene>
    <name evidence="15" type="ORF">IFM89_031305</name>
</gene>
<dbReference type="GO" id="GO:0003723">
    <property type="term" value="F:RNA binding"/>
    <property type="evidence" value="ECO:0007669"/>
    <property type="project" value="InterPro"/>
</dbReference>
<keyword evidence="5" id="KW-0805">Transcription regulation</keyword>
<dbReference type="PROSITE" id="PS00530">
    <property type="entry name" value="RNASE_T2_1"/>
    <property type="match status" value="1"/>
</dbReference>
<dbReference type="Pfam" id="PF01535">
    <property type="entry name" value="PPR"/>
    <property type="match status" value="2"/>
</dbReference>
<accession>A0A835IZ85</accession>
<evidence type="ECO:0000256" key="13">
    <source>
        <dbReference type="RuleBase" id="RU004328"/>
    </source>
</evidence>
<dbReference type="PROSITE" id="PS00531">
    <property type="entry name" value="RNASE_T2_2"/>
    <property type="match status" value="1"/>
</dbReference>
<organism evidence="15 16">
    <name type="scientific">Coptis chinensis</name>
    <dbReference type="NCBI Taxonomy" id="261450"/>
    <lineage>
        <taxon>Eukaryota</taxon>
        <taxon>Viridiplantae</taxon>
        <taxon>Streptophyta</taxon>
        <taxon>Embryophyta</taxon>
        <taxon>Tracheophyta</taxon>
        <taxon>Spermatophyta</taxon>
        <taxon>Magnoliopsida</taxon>
        <taxon>Ranunculales</taxon>
        <taxon>Ranunculaceae</taxon>
        <taxon>Coptidoideae</taxon>
        <taxon>Coptis</taxon>
    </lineage>
</organism>
<dbReference type="SUPFAM" id="SSF55895">
    <property type="entry name" value="Ribonuclease Rh-like"/>
    <property type="match status" value="1"/>
</dbReference>
<dbReference type="Pfam" id="PF02042">
    <property type="entry name" value="RWP-RK"/>
    <property type="match status" value="1"/>
</dbReference>
<evidence type="ECO:0000256" key="3">
    <source>
        <dbReference type="ARBA" id="ARBA00022737"/>
    </source>
</evidence>
<dbReference type="InterPro" id="IPR046848">
    <property type="entry name" value="E_motif"/>
</dbReference>
<comment type="similarity">
    <text evidence="1 13">Belongs to the RNase T2 family.</text>
</comment>
<name>A0A835IZ85_9MAGN</name>
<feature type="active site" evidence="11">
    <location>
        <position position="907"/>
    </location>
</feature>
<dbReference type="EMBL" id="JADFTS010000001">
    <property type="protein sequence ID" value="KAF9626178.1"/>
    <property type="molecule type" value="Genomic_DNA"/>
</dbReference>
<dbReference type="InterPro" id="IPR003035">
    <property type="entry name" value="RWP-RK_dom"/>
</dbReference>
<keyword evidence="6" id="KW-0238">DNA-binding</keyword>
<protein>
    <recommendedName>
        <fullName evidence="14">RWP-RK domain-containing protein</fullName>
    </recommendedName>
</protein>
<dbReference type="PROSITE" id="PS51519">
    <property type="entry name" value="RWP_RK"/>
    <property type="match status" value="1"/>
</dbReference>
<dbReference type="FunFam" id="1.25.40.10:FF:000031">
    <property type="entry name" value="Pentatricopeptide repeat-containing protein mitochondrial"/>
    <property type="match status" value="1"/>
</dbReference>
<dbReference type="GO" id="GO:0003677">
    <property type="term" value="F:DNA binding"/>
    <property type="evidence" value="ECO:0007669"/>
    <property type="project" value="UniProtKB-KW"/>
</dbReference>
<evidence type="ECO:0000256" key="9">
    <source>
        <dbReference type="ARBA" id="ARBA00023239"/>
    </source>
</evidence>
<dbReference type="GO" id="GO:0033897">
    <property type="term" value="F:ribonuclease T2 activity"/>
    <property type="evidence" value="ECO:0007669"/>
    <property type="project" value="InterPro"/>
</dbReference>
<evidence type="ECO:0000256" key="7">
    <source>
        <dbReference type="ARBA" id="ARBA00023157"/>
    </source>
</evidence>
<dbReference type="PANTHER" id="PTHR47926">
    <property type="entry name" value="PENTATRICOPEPTIDE REPEAT-CONTAINING PROTEIN"/>
    <property type="match status" value="1"/>
</dbReference>
<reference evidence="15 16" key="1">
    <citation type="submission" date="2020-10" db="EMBL/GenBank/DDBJ databases">
        <title>The Coptis chinensis genome and diversification of protoberbering-type alkaloids.</title>
        <authorList>
            <person name="Wang B."/>
            <person name="Shu S."/>
            <person name="Song C."/>
            <person name="Liu Y."/>
        </authorList>
    </citation>
    <scope>NUCLEOTIDE SEQUENCE [LARGE SCALE GENOMIC DNA]</scope>
    <source>
        <strain evidence="15">HL-2020</strain>
        <tissue evidence="15">Leaf</tissue>
    </source>
</reference>
<keyword evidence="3" id="KW-0677">Repeat</keyword>
<dbReference type="GO" id="GO:0009451">
    <property type="term" value="P:RNA modification"/>
    <property type="evidence" value="ECO:0007669"/>
    <property type="project" value="InterPro"/>
</dbReference>
<comment type="caution">
    <text evidence="15">The sequence shown here is derived from an EMBL/GenBank/DDBJ whole genome shotgun (WGS) entry which is preliminary data.</text>
</comment>
<sequence length="1014" mass="113815">MDNHHSLQNISQIETLKFEEEPFFLSNKIHPLDFSTGHSGFDWCPLDFPIPESVLDAIPLMENLPYDPFCQSLDIITTCQGGFCNGWGEGFEGFEEVGVDNEFETDKQIVLYNNGEMSFSVEEDMKEKKVYRCKEGKSTTTTGSSSELTRSTISRYFYMPITQAAKELNVGLTLLKKRCRELGISRWPHRKLMSLQTLIKNVQEMVVDGEEDSDMKLRDAIELLEQQKKLIEEMPEVELEEKTKKLRQACFKANYKKRRLVGMLEWPESSSPCSNGSFESMEASASASTQRAKNGDSTVLKFSSATTNSSSTLLLLSKIHGRILRDGHCSDCMLLTTLMGFYANCECGTEARKVFDEMSVKDTVSWNVLISCYARNGRSRDALSLFDFMQSYGYGCKPDDVTCLLVLQACAHLGALEFGERIHCYVDEHGYGGEFKLQNSLIAMYSRCGCVDKAFEVFQGMFERNVVTWTAMISGLAMNGHGRDAIEAFREMRRMGVLPDEQTFTGVLSACSHSGLVDQGLMFFESMTTEYGLFPNVHHYGCMVDLLGRAGMLSKAYQLITSMRVKPDATIWRTLLGACRIHKNIELGESVVEHLIELKAQEAGDYVLLLNIYASVGNWEKVADVRRLMKEKGIQTKPGCSTVELHGEVHEFVVDDDSHPRMKEIYVMLDEIERQLKIAGYVAEISSELHNLGTEEKGNVLSYHSEKLAIAFGVLATPPGTTIRVAKNLRICIDCHNFAKILSSVYNRELVIRDRSRFHHFREGVQEADVILGNVIAEQSAKWHVPIACYVSEIGYGGCSFNMLLVSVCVSQDFDFFYFVQQWPGAYCDTKRSCCYPSTGKPDADFSIHGLWPNYKGGSYPSNCDPDSPFDESEISDLKSEMQSEWPTLACPSGDGMKFWAHEWEKHGTCSESVLNQHGYFETALQLKEKVNLLNALKSAGIQPDGQFYSLSSISNAISKATGFTPGIECNIDESGNSQLYQIYICVDTSGANLIKCPVLPRGRCSSRIEFPEF</sequence>
<dbReference type="OrthoDB" id="185373at2759"/>
<dbReference type="Pfam" id="PF20431">
    <property type="entry name" value="E_motif"/>
    <property type="match status" value="1"/>
</dbReference>
<feature type="active site" evidence="11">
    <location>
        <position position="903"/>
    </location>
</feature>